<dbReference type="Pfam" id="PF10236">
    <property type="entry name" value="DAP3"/>
    <property type="match status" value="1"/>
</dbReference>
<evidence type="ECO:0000256" key="3">
    <source>
        <dbReference type="PROSITE-ProRule" id="PRU10007"/>
    </source>
</evidence>
<dbReference type="PANTHER" id="PTHR11699">
    <property type="entry name" value="ALDEHYDE DEHYDROGENASE-RELATED"/>
    <property type="match status" value="1"/>
</dbReference>
<dbReference type="InterPro" id="IPR016161">
    <property type="entry name" value="Ald_DH/histidinol_DH"/>
</dbReference>
<evidence type="ECO:0000256" key="4">
    <source>
        <dbReference type="RuleBase" id="RU003345"/>
    </source>
</evidence>
<evidence type="ECO:0000313" key="7">
    <source>
        <dbReference type="Proteomes" id="UP000290809"/>
    </source>
</evidence>
<dbReference type="Gene3D" id="3.40.309.10">
    <property type="entry name" value="Aldehyde Dehydrogenase, Chain A, domain 2"/>
    <property type="match status" value="1"/>
</dbReference>
<dbReference type="InterPro" id="IPR016160">
    <property type="entry name" value="Ald_DH_CS_CYS"/>
</dbReference>
<dbReference type="AlphaFoldDB" id="A0A430Q809"/>
<dbReference type="InterPro" id="IPR016162">
    <property type="entry name" value="Ald_DH_N"/>
</dbReference>
<feature type="active site" evidence="3">
    <location>
        <position position="451"/>
    </location>
</feature>
<dbReference type="Gene3D" id="3.40.605.10">
    <property type="entry name" value="Aldehyde Dehydrogenase, Chain A, domain 1"/>
    <property type="match status" value="1"/>
</dbReference>
<dbReference type="GO" id="GO:0005761">
    <property type="term" value="C:mitochondrial ribosome"/>
    <property type="evidence" value="ECO:0007669"/>
    <property type="project" value="InterPro"/>
</dbReference>
<evidence type="ECO:0000256" key="1">
    <source>
        <dbReference type="ARBA" id="ARBA00009986"/>
    </source>
</evidence>
<dbReference type="EMBL" id="QMKO01002344">
    <property type="protein sequence ID" value="RTG83823.1"/>
    <property type="molecule type" value="Genomic_DNA"/>
</dbReference>
<dbReference type="InterPro" id="IPR019368">
    <property type="entry name" value="Ribosomal_mS29"/>
</dbReference>
<evidence type="ECO:0000256" key="2">
    <source>
        <dbReference type="ARBA" id="ARBA00023002"/>
    </source>
</evidence>
<organism evidence="6 7">
    <name type="scientific">Schistosoma bovis</name>
    <name type="common">Blood fluke</name>
    <dbReference type="NCBI Taxonomy" id="6184"/>
    <lineage>
        <taxon>Eukaryota</taxon>
        <taxon>Metazoa</taxon>
        <taxon>Spiralia</taxon>
        <taxon>Lophotrochozoa</taxon>
        <taxon>Platyhelminthes</taxon>
        <taxon>Trematoda</taxon>
        <taxon>Digenea</taxon>
        <taxon>Strigeidida</taxon>
        <taxon>Schistosomatoidea</taxon>
        <taxon>Schistosomatidae</taxon>
        <taxon>Schistosoma</taxon>
    </lineage>
</organism>
<gene>
    <name evidence="6" type="ORF">DC041_0004760</name>
</gene>
<dbReference type="PRINTS" id="PR01716">
    <property type="entry name" value="DEATHASSOCP3"/>
</dbReference>
<dbReference type="Pfam" id="PF00171">
    <property type="entry name" value="Aldedh"/>
    <property type="match status" value="1"/>
</dbReference>
<dbReference type="GO" id="GO:0006915">
    <property type="term" value="P:apoptotic process"/>
    <property type="evidence" value="ECO:0007669"/>
    <property type="project" value="InterPro"/>
</dbReference>
<evidence type="ECO:0000259" key="5">
    <source>
        <dbReference type="Pfam" id="PF00171"/>
    </source>
</evidence>
<dbReference type="FunFam" id="3.40.309.10:FF:000012">
    <property type="entry name" value="Betaine aldehyde dehydrogenase"/>
    <property type="match status" value="1"/>
</dbReference>
<comment type="caution">
    <text evidence="6">The sequence shown here is derived from an EMBL/GenBank/DDBJ whole genome shotgun (WGS) entry which is preliminary data.</text>
</comment>
<dbReference type="STRING" id="6184.A0A430Q809"/>
<dbReference type="PROSITE" id="PS00070">
    <property type="entry name" value="ALDEHYDE_DEHYDR_CYS"/>
    <property type="match status" value="1"/>
</dbReference>
<keyword evidence="2 4" id="KW-0560">Oxidoreductase</keyword>
<name>A0A430Q809_SCHBO</name>
<comment type="similarity">
    <text evidence="1 4">Belongs to the aldehyde dehydrogenase family.</text>
</comment>
<dbReference type="FunFam" id="3.40.605.10:FF:000007">
    <property type="entry name" value="NAD/NADP-dependent betaine aldehyde dehydrogenase"/>
    <property type="match status" value="1"/>
</dbReference>
<dbReference type="InterPro" id="IPR015590">
    <property type="entry name" value="Aldehyde_DH_dom"/>
</dbReference>
<dbReference type="GO" id="GO:0015935">
    <property type="term" value="C:small ribosomal subunit"/>
    <property type="evidence" value="ECO:0007669"/>
    <property type="project" value="InterPro"/>
</dbReference>
<evidence type="ECO:0000313" key="6">
    <source>
        <dbReference type="EMBL" id="RTG83823.1"/>
    </source>
</evidence>
<proteinExistence type="inferred from homology"/>
<dbReference type="PROSITE" id="PS00687">
    <property type="entry name" value="ALDEHYDE_DEHYDR_GLU"/>
    <property type="match status" value="1"/>
</dbReference>
<dbReference type="InterPro" id="IPR029510">
    <property type="entry name" value="Ald_DH_CS_GLU"/>
</dbReference>
<dbReference type="GO" id="GO:0016620">
    <property type="term" value="F:oxidoreductase activity, acting on the aldehyde or oxo group of donors, NAD or NADP as acceptor"/>
    <property type="evidence" value="ECO:0007669"/>
    <property type="project" value="InterPro"/>
</dbReference>
<dbReference type="SUPFAM" id="SSF53720">
    <property type="entry name" value="ALDH-like"/>
    <property type="match status" value="1"/>
</dbReference>
<accession>A0A430Q809</accession>
<dbReference type="InterPro" id="IPR016163">
    <property type="entry name" value="Ald_DH_C"/>
</dbReference>
<feature type="domain" description="Aldehyde dehydrogenase" evidence="5">
    <location>
        <begin position="224"/>
        <end position="680"/>
    </location>
</feature>
<sequence>MRLLSSTPDGPPCLLVIDGVNFLWCRGTLLKDKTLSVNVTTDRLAIVHHLKRALRGDWRHGVIVTSTNIRAAWPTDREQYTPGYLLGKSGFEYMDPFIPVHVENYTPTEINALLRFYAENNWLTNPAAFTPNGQAELIFLSDYNPLELSRLAAEWFQSSFIRFNNSTEFSKSVIRCQKSQMNSESFQECRKQAIEKLHKWLIHSQLPLKFATADTKDPSCNYDYTSYDPSTWLPLVHYKQTTYSQLDEMAINACKAQKQWIDLPLLERAKILRKVGDLVRAETNWLAELETLDTGKPLWEARADIEACADSFELFAGFIPSFVGTHSPVPPNPGSFYYTRREPFGLCAGIGAWNFPFQMAVWKSVPALAAGNSFIFKPSPLTPLTAIRLHELYKLAGCPENLYQVVLGGVEIGQALVNHALVRKVSFTGSVAGGRSVLQCAAERIVPSTLELGGKSPLIIMSDANLDEAVKGTLMANFYTQGQVCSNAARVFVHRSIAASFTQKLIESVKQILVGDPFNPKVSMGALISPEHRQKVHHYIKSAISEGATLLYGGEKIKFKVSNLNSDNFITPCILTNCHDNMKVVKEEIFGPVITLLEFDTEEEVVRRSNDSEFGLAGGVFTQNLATAHRIASQLQCGSIYINSYNVYPPGIPFGGYKLSGFGRENSFDTLMAYSQLKSIYVEGGSLPYPFPE</sequence>
<keyword evidence="7" id="KW-1185">Reference proteome</keyword>
<protein>
    <submittedName>
        <fullName evidence="6">Aldehyde dehydrogenase family 9 member A1</fullName>
    </submittedName>
</protein>
<dbReference type="InterPro" id="IPR008092">
    <property type="entry name" value="Ribosomal_mS29_met"/>
</dbReference>
<reference evidence="6 7" key="1">
    <citation type="journal article" date="2019" name="PLoS Pathog.">
        <title>Genome sequence of the bovine parasite Schistosoma bovis Tanzania.</title>
        <authorList>
            <person name="Oey H."/>
            <person name="Zakrzewski M."/>
            <person name="Gobert G."/>
            <person name="Gravermann K."/>
            <person name="Stoye J."/>
            <person name="Jones M."/>
            <person name="Mcmanus D."/>
            <person name="Krause L."/>
        </authorList>
    </citation>
    <scope>NUCLEOTIDE SEQUENCE [LARGE SCALE GENOMIC DNA]</scope>
    <source>
        <strain evidence="6 7">TAN1997</strain>
    </source>
</reference>
<dbReference type="Proteomes" id="UP000290809">
    <property type="component" value="Unassembled WGS sequence"/>
</dbReference>